<dbReference type="EMBL" id="VSWC01000183">
    <property type="protein sequence ID" value="KAA1068844.1"/>
    <property type="molecule type" value="Genomic_DNA"/>
</dbReference>
<keyword evidence="3" id="KW-1185">Reference proteome</keyword>
<evidence type="ECO:0000256" key="1">
    <source>
        <dbReference type="SAM" id="MobiDB-lite"/>
    </source>
</evidence>
<protein>
    <submittedName>
        <fullName evidence="2">Uncharacterized protein</fullName>
    </submittedName>
</protein>
<feature type="compositionally biased region" description="Polar residues" evidence="1">
    <location>
        <begin position="140"/>
        <end position="154"/>
    </location>
</feature>
<dbReference type="AlphaFoldDB" id="A0A5B0LZ86"/>
<evidence type="ECO:0000313" key="3">
    <source>
        <dbReference type="Proteomes" id="UP000324748"/>
    </source>
</evidence>
<proteinExistence type="predicted"/>
<name>A0A5B0LZ86_PUCGR</name>
<dbReference type="Proteomes" id="UP000324748">
    <property type="component" value="Unassembled WGS sequence"/>
</dbReference>
<reference evidence="2 3" key="1">
    <citation type="submission" date="2019-05" db="EMBL/GenBank/DDBJ databases">
        <title>Emergence of the Ug99 lineage of the wheat stem rust pathogen through somatic hybridization.</title>
        <authorList>
            <person name="Li F."/>
            <person name="Upadhyaya N.M."/>
            <person name="Sperschneider J."/>
            <person name="Matny O."/>
            <person name="Nguyen-Phuc H."/>
            <person name="Mago R."/>
            <person name="Raley C."/>
            <person name="Miller M.E."/>
            <person name="Silverstein K.A.T."/>
            <person name="Henningsen E."/>
            <person name="Hirsch C.D."/>
            <person name="Visser B."/>
            <person name="Pretorius Z.A."/>
            <person name="Steffenson B.J."/>
            <person name="Schwessinger B."/>
            <person name="Dodds P.N."/>
            <person name="Figueroa M."/>
        </authorList>
    </citation>
    <scope>NUCLEOTIDE SEQUENCE [LARGE SCALE GENOMIC DNA]</scope>
    <source>
        <strain evidence="2">21-0</strain>
    </source>
</reference>
<evidence type="ECO:0000313" key="2">
    <source>
        <dbReference type="EMBL" id="KAA1068844.1"/>
    </source>
</evidence>
<organism evidence="2 3">
    <name type="scientific">Puccinia graminis f. sp. tritici</name>
    <dbReference type="NCBI Taxonomy" id="56615"/>
    <lineage>
        <taxon>Eukaryota</taxon>
        <taxon>Fungi</taxon>
        <taxon>Dikarya</taxon>
        <taxon>Basidiomycota</taxon>
        <taxon>Pucciniomycotina</taxon>
        <taxon>Pucciniomycetes</taxon>
        <taxon>Pucciniales</taxon>
        <taxon>Pucciniaceae</taxon>
        <taxon>Puccinia</taxon>
    </lineage>
</organism>
<sequence>MIAYRSLTIYITIHHPTRRSARKNSGAEACDDSGPGDELHLPPSPRRPSFAARCCCWPAQAPNGRSARRSNPTSQSTYLKSDQLLQGTLQETGPDGLEALDHIIIKINNSRCFGVPPDPWLLHDQFDEFHSVCKSHIRSNNLQKPTTGPPTQNKEGLLQSHGRLTSSIGQLIHI</sequence>
<gene>
    <name evidence="2" type="ORF">PGT21_003578</name>
</gene>
<accession>A0A5B0LZ86</accession>
<comment type="caution">
    <text evidence="2">The sequence shown here is derived from an EMBL/GenBank/DDBJ whole genome shotgun (WGS) entry which is preliminary data.</text>
</comment>
<feature type="region of interest" description="Disordered" evidence="1">
    <location>
        <begin position="18"/>
        <end position="45"/>
    </location>
</feature>
<feature type="region of interest" description="Disordered" evidence="1">
    <location>
        <begin position="140"/>
        <end position="160"/>
    </location>
</feature>